<accession>A0A836B324</accession>
<feature type="region of interest" description="Disordered" evidence="1">
    <location>
        <begin position="1456"/>
        <end position="1552"/>
    </location>
</feature>
<reference evidence="2" key="1">
    <citation type="journal article" date="2020" name="bioRxiv">
        <title>Comparative genomics of Chlamydomonas.</title>
        <authorList>
            <person name="Craig R.J."/>
            <person name="Hasan A.R."/>
            <person name="Ness R.W."/>
            <person name="Keightley P.D."/>
        </authorList>
    </citation>
    <scope>NUCLEOTIDE SEQUENCE</scope>
    <source>
        <strain evidence="2">SAG 7.73</strain>
    </source>
</reference>
<feature type="compositionally biased region" description="Low complexity" evidence="1">
    <location>
        <begin position="1513"/>
        <end position="1522"/>
    </location>
</feature>
<feature type="region of interest" description="Disordered" evidence="1">
    <location>
        <begin position="878"/>
        <end position="955"/>
    </location>
</feature>
<feature type="region of interest" description="Disordered" evidence="1">
    <location>
        <begin position="1418"/>
        <end position="1440"/>
    </location>
</feature>
<proteinExistence type="predicted"/>
<keyword evidence="3" id="KW-1185">Reference proteome</keyword>
<dbReference type="Proteomes" id="UP000650467">
    <property type="component" value="Unassembled WGS sequence"/>
</dbReference>
<name>A0A836B324_CHLIN</name>
<feature type="compositionally biased region" description="Pro residues" evidence="1">
    <location>
        <begin position="736"/>
        <end position="748"/>
    </location>
</feature>
<dbReference type="OrthoDB" id="539086at2759"/>
<feature type="region of interest" description="Disordered" evidence="1">
    <location>
        <begin position="306"/>
        <end position="374"/>
    </location>
</feature>
<feature type="compositionally biased region" description="Basic and acidic residues" evidence="1">
    <location>
        <begin position="1239"/>
        <end position="1248"/>
    </location>
</feature>
<feature type="compositionally biased region" description="Gly residues" evidence="1">
    <location>
        <begin position="884"/>
        <end position="902"/>
    </location>
</feature>
<gene>
    <name evidence="2" type="ORF">HXX76_000848</name>
</gene>
<sequence>MSFFCQCFRGSGAAASLDEGNALQNSSSTPSVQRPAAASGILSFCSRQSQGWDVSATERARAAGSRTRKDADVVQLATARYMQLFAAAKNDEAPGVASLYDTDVRAMQDSVRSVRSGSDGASGHVAPREYSRQAASREGSSRLAYSCGPGPPGPPSGGAAHSLHRRSVSSVRHDSPALDALPEQATSEAAATGGSGGGEFTSYPVGAATGSFKKSGSLSRVLGPFTSKGNLRSPAGTPRSTSDRAIAAASALPAPLASPSTKSMSRANTGGGVGGALQALGLGRLHGTVAASASYNDLRVGARTSSITNSATGPVGQGQGQGQGPAPGQGQVSRAGSIKGGAGGAGGLHGTASSRRSRMFNDNGPAGAAAGGGGGGSGSISAAAAAALSGGVSGVSSMPMGVAGGGAGGGGGAASSNGYRQASVSAVLPAAAYLDSPATASSGGASGAMAAALSPYVMPGSGGGGGPGGGRRSTIFFSKNDVTVTGLPPSCLTSGRLPRCRDSTSGVLMQMSGGAAGPAAAGGAAGGGVGGFGPQSSRLGRNSTDLTNMVARTASAVVPPSSQAAMLSAAACSDYHHHNQHVLVNRSGMSMDLGRASRNGLAMAAAHRNGAGAGLQHAASTAMLSALTGGGHLAHGFCGGPMMGRVSEVPTASGGERAHSSQLGARFRVGPAGAGAASTSPRAGGELGSRAMSAQLEHGSPRARLTQQGQPPEGVAHEAQPAQLSAPLPLAQPLSQPLPQPAQLPQPPAQAQAEPAHAPDATAAAAAAATAAAVAAAASANSSEAGARCDWVGSSLYAPSRCSDSSRLTNLPQPGGNGAGAGLVTTGTATIYNDPSSCALATVQAPASGVGGPGVGGGAAGDASGSYVRQGTSNAAAADHAANGGTGSGRGGGTGTGMGGAGSRALSQHTGGSDARLTPGGGPAAGAAARGEMSTQLSSVMVGDESSTANNSSLLAPLPPGADLAAATAAASQNNPLFGRISASGRSGAGPGYTGHSNALFSALPDGAVSGANALNAAAAASASAAAAAAAGAPPPASGLPVVVQLPANSALALATEARDVTSALNRLQEACLLAQKVDVSQRLTKRISLSIEHSCGPPGARPSAAGWASSMHGMTSAAGMGGSAYGAFGGGGSGMSASLGPGLPGYSFTNNIVAGRGAGGPPTEGRTSYTRTTSASAALMAARMGRAPPRASLSRSHLAGGGGGAAAMVAARAGGGMPGAASAIVGYLEDINSEPWVDTDHPDHPDNSDQPSRMRLRTGPPCGDEDDGDGDGGGIVMDGSALFMAHDGMGSMEESGAGMGMGMGVGMGMGFSAALVPAMLYAGSSVVPAAASSTGAGGMGFGNGGFGNGGSGVSQSYNAVLMASAAGDGGGFGRRSSNIGGGGSMELPAGARTMAAVMGAGAYGSTGSAGVGVGGVGGGYSSQGRHPQARLRDEPSDDPQTQAMLNVLLQGDFLESKDSGLPASDDEDDGPVEYRYGGFELGGGAEGGDDYRRQHSFVEAVRRIDSERGGRRSPAGSPSGANTPGVGAGGRTASVVGSGPGGRNSPRNSPRTALARRAVVNNLVGSGVAASGGSASLLGVQLRLDGGK</sequence>
<organism evidence="2 3">
    <name type="scientific">Chlamydomonas incerta</name>
    <dbReference type="NCBI Taxonomy" id="51695"/>
    <lineage>
        <taxon>Eukaryota</taxon>
        <taxon>Viridiplantae</taxon>
        <taxon>Chlorophyta</taxon>
        <taxon>core chlorophytes</taxon>
        <taxon>Chlorophyceae</taxon>
        <taxon>CS clade</taxon>
        <taxon>Chlamydomonadales</taxon>
        <taxon>Chlamydomonadaceae</taxon>
        <taxon>Chlamydomonas</taxon>
    </lineage>
</organism>
<feature type="region of interest" description="Disordered" evidence="1">
    <location>
        <begin position="1236"/>
        <end position="1272"/>
    </location>
</feature>
<evidence type="ECO:0000313" key="3">
    <source>
        <dbReference type="Proteomes" id="UP000650467"/>
    </source>
</evidence>
<feature type="region of interest" description="Disordered" evidence="1">
    <location>
        <begin position="110"/>
        <end position="175"/>
    </location>
</feature>
<dbReference type="EMBL" id="JAEHOC010000001">
    <property type="protein sequence ID" value="KAG2446256.1"/>
    <property type="molecule type" value="Genomic_DNA"/>
</dbReference>
<evidence type="ECO:0000313" key="2">
    <source>
        <dbReference type="EMBL" id="KAG2446256.1"/>
    </source>
</evidence>
<feature type="compositionally biased region" description="Low complexity" evidence="1">
    <location>
        <begin position="719"/>
        <end position="735"/>
    </location>
</feature>
<protein>
    <submittedName>
        <fullName evidence="2">Uncharacterized protein</fullName>
    </submittedName>
</protein>
<feature type="compositionally biased region" description="Basic and acidic residues" evidence="1">
    <location>
        <begin position="1501"/>
        <end position="1511"/>
    </location>
</feature>
<feature type="compositionally biased region" description="Low complexity" evidence="1">
    <location>
        <begin position="749"/>
        <end position="762"/>
    </location>
</feature>
<feature type="compositionally biased region" description="Gly residues" evidence="1">
    <location>
        <begin position="315"/>
        <end position="327"/>
    </location>
</feature>
<feature type="compositionally biased region" description="Low complexity" evidence="1">
    <location>
        <begin position="328"/>
        <end position="337"/>
    </location>
</feature>
<feature type="compositionally biased region" description="Gly residues" evidence="1">
    <location>
        <begin position="338"/>
        <end position="349"/>
    </location>
</feature>
<evidence type="ECO:0000256" key="1">
    <source>
        <dbReference type="SAM" id="MobiDB-lite"/>
    </source>
</evidence>
<comment type="caution">
    <text evidence="2">The sequence shown here is derived from an EMBL/GenBank/DDBJ whole genome shotgun (WGS) entry which is preliminary data.</text>
</comment>
<feature type="region of interest" description="Disordered" evidence="1">
    <location>
        <begin position="695"/>
        <end position="762"/>
    </location>
</feature>
<feature type="region of interest" description="Disordered" evidence="1">
    <location>
        <begin position="224"/>
        <end position="244"/>
    </location>
</feature>